<evidence type="ECO:0000256" key="5">
    <source>
        <dbReference type="ARBA" id="ARBA00023295"/>
    </source>
</evidence>
<dbReference type="InParanoid" id="A0A165EBW2"/>
<dbReference type="OrthoDB" id="3012298at2759"/>
<reference evidence="10 11" key="1">
    <citation type="journal article" date="2016" name="Mol. Biol. Evol.">
        <title>Comparative Genomics of Early-Diverging Mushroom-Forming Fungi Provides Insights into the Origins of Lignocellulose Decay Capabilities.</title>
        <authorList>
            <person name="Nagy L.G."/>
            <person name="Riley R."/>
            <person name="Tritt A."/>
            <person name="Adam C."/>
            <person name="Daum C."/>
            <person name="Floudas D."/>
            <person name="Sun H."/>
            <person name="Yadav J.S."/>
            <person name="Pangilinan J."/>
            <person name="Larsson K.H."/>
            <person name="Matsuura K."/>
            <person name="Barry K."/>
            <person name="Labutti K."/>
            <person name="Kuo R."/>
            <person name="Ohm R.A."/>
            <person name="Bhattacharya S.S."/>
            <person name="Shirouzu T."/>
            <person name="Yoshinaga Y."/>
            <person name="Martin F.M."/>
            <person name="Grigoriev I.V."/>
            <person name="Hibbett D.S."/>
        </authorList>
    </citation>
    <scope>NUCLEOTIDE SEQUENCE [LARGE SCALE GENOMIC DNA]</scope>
    <source>
        <strain evidence="10 11">HHB12029</strain>
    </source>
</reference>
<dbReference type="AlphaFoldDB" id="A0A165EBW2"/>
<accession>A0A165EBW2</accession>
<comment type="similarity">
    <text evidence="8">Belongs to the glycosyl hydrolase 18 family.</text>
</comment>
<protein>
    <submittedName>
        <fullName evidence="10">Glycoside hydrolase</fullName>
    </submittedName>
</protein>
<dbReference type="GO" id="GO:0000272">
    <property type="term" value="P:polysaccharide catabolic process"/>
    <property type="evidence" value="ECO:0007669"/>
    <property type="project" value="UniProtKB-KW"/>
</dbReference>
<evidence type="ECO:0000256" key="3">
    <source>
        <dbReference type="ARBA" id="ARBA00023024"/>
    </source>
</evidence>
<organism evidence="10 11">
    <name type="scientific">Exidia glandulosa HHB12029</name>
    <dbReference type="NCBI Taxonomy" id="1314781"/>
    <lineage>
        <taxon>Eukaryota</taxon>
        <taxon>Fungi</taxon>
        <taxon>Dikarya</taxon>
        <taxon>Basidiomycota</taxon>
        <taxon>Agaricomycotina</taxon>
        <taxon>Agaricomycetes</taxon>
        <taxon>Auriculariales</taxon>
        <taxon>Exidiaceae</taxon>
        <taxon>Exidia</taxon>
    </lineage>
</organism>
<dbReference type="SUPFAM" id="SSF51445">
    <property type="entry name" value="(Trans)glycosidases"/>
    <property type="match status" value="1"/>
</dbReference>
<keyword evidence="4" id="KW-0119">Carbohydrate metabolism</keyword>
<sequence length="247" mass="25894">LAFWLSAGAWDAAAVWTMMDDATRKSVSDSYHAAGKTIRVSMFGATEYPLLSGGDPVAIGNSVADFVKKYGLDGVDVDYEDSGSFQTATGGGEDFLITLTKTLRAALPSPQYVITHAPQAPYFTTASNYPNGAYLKVHKEVGDMIDFYNIQFYNQGAGYYEDCAGLFDKSPDFFAGTSVNEIAASGIPIEKIVIGKPGGPGDGNNGIMTPADIGSCISSKGNKAGGVMAWQLSHAGADWIAAAKGGL</sequence>
<evidence type="ECO:0000256" key="8">
    <source>
        <dbReference type="RuleBase" id="RU004453"/>
    </source>
</evidence>
<dbReference type="PROSITE" id="PS51910">
    <property type="entry name" value="GH18_2"/>
    <property type="match status" value="1"/>
</dbReference>
<dbReference type="GO" id="GO:0008843">
    <property type="term" value="F:endochitinase activity"/>
    <property type="evidence" value="ECO:0007669"/>
    <property type="project" value="UniProtKB-EC"/>
</dbReference>
<evidence type="ECO:0000256" key="4">
    <source>
        <dbReference type="ARBA" id="ARBA00023277"/>
    </source>
</evidence>
<name>A0A165EBW2_EXIGL</name>
<dbReference type="InterPro" id="IPR001223">
    <property type="entry name" value="Glyco_hydro18_cat"/>
</dbReference>
<evidence type="ECO:0000256" key="2">
    <source>
        <dbReference type="ARBA" id="ARBA00022801"/>
    </source>
</evidence>
<evidence type="ECO:0000313" key="10">
    <source>
        <dbReference type="EMBL" id="KZV86552.1"/>
    </source>
</evidence>
<evidence type="ECO:0000259" key="9">
    <source>
        <dbReference type="PROSITE" id="PS51910"/>
    </source>
</evidence>
<gene>
    <name evidence="10" type="ORF">EXIGLDRAFT_621792</name>
</gene>
<evidence type="ECO:0000313" key="11">
    <source>
        <dbReference type="Proteomes" id="UP000077266"/>
    </source>
</evidence>
<feature type="domain" description="GH18" evidence="9">
    <location>
        <begin position="1"/>
        <end position="247"/>
    </location>
</feature>
<dbReference type="Gene3D" id="3.20.20.80">
    <property type="entry name" value="Glycosidases"/>
    <property type="match status" value="1"/>
</dbReference>
<dbReference type="PROSITE" id="PS01095">
    <property type="entry name" value="GH18_1"/>
    <property type="match status" value="1"/>
</dbReference>
<keyword evidence="6" id="KW-0624">Polysaccharide degradation</keyword>
<feature type="non-terminal residue" evidence="10">
    <location>
        <position position="1"/>
    </location>
</feature>
<dbReference type="Proteomes" id="UP000077266">
    <property type="component" value="Unassembled WGS sequence"/>
</dbReference>
<comment type="catalytic activity">
    <reaction evidence="1">
        <text>Random endo-hydrolysis of N-acetyl-beta-D-glucosaminide (1-&gt;4)-beta-linkages in chitin and chitodextrins.</text>
        <dbReference type="EC" id="3.2.1.14"/>
    </reaction>
</comment>
<proteinExistence type="inferred from homology"/>
<dbReference type="InterPro" id="IPR017853">
    <property type="entry name" value="GH"/>
</dbReference>
<dbReference type="GO" id="GO:0006032">
    <property type="term" value="P:chitin catabolic process"/>
    <property type="evidence" value="ECO:0007669"/>
    <property type="project" value="UniProtKB-KW"/>
</dbReference>
<dbReference type="EMBL" id="KV426152">
    <property type="protein sequence ID" value="KZV86552.1"/>
    <property type="molecule type" value="Genomic_DNA"/>
</dbReference>
<evidence type="ECO:0000256" key="6">
    <source>
        <dbReference type="ARBA" id="ARBA00023326"/>
    </source>
</evidence>
<keyword evidence="5 7" id="KW-0326">Glycosidase</keyword>
<dbReference type="InterPro" id="IPR001579">
    <property type="entry name" value="Glyco_hydro_18_chit_AS"/>
</dbReference>
<keyword evidence="2 7" id="KW-0378">Hydrolase</keyword>
<dbReference type="Pfam" id="PF00704">
    <property type="entry name" value="Glyco_hydro_18"/>
    <property type="match status" value="1"/>
</dbReference>
<keyword evidence="3" id="KW-0146">Chitin degradation</keyword>
<dbReference type="CDD" id="cd00598">
    <property type="entry name" value="GH18_chitinase-like"/>
    <property type="match status" value="1"/>
</dbReference>
<evidence type="ECO:0000256" key="7">
    <source>
        <dbReference type="RuleBase" id="RU000489"/>
    </source>
</evidence>
<evidence type="ECO:0000256" key="1">
    <source>
        <dbReference type="ARBA" id="ARBA00000822"/>
    </source>
</evidence>
<keyword evidence="11" id="KW-1185">Reference proteome</keyword>